<keyword evidence="2" id="KW-1185">Reference proteome</keyword>
<organism evidence="1 2">
    <name type="scientific">Cotesia congregata</name>
    <name type="common">Parasitoid wasp</name>
    <name type="synonym">Apanteles congregatus</name>
    <dbReference type="NCBI Taxonomy" id="51543"/>
    <lineage>
        <taxon>Eukaryota</taxon>
        <taxon>Metazoa</taxon>
        <taxon>Ecdysozoa</taxon>
        <taxon>Arthropoda</taxon>
        <taxon>Hexapoda</taxon>
        <taxon>Insecta</taxon>
        <taxon>Pterygota</taxon>
        <taxon>Neoptera</taxon>
        <taxon>Endopterygota</taxon>
        <taxon>Hymenoptera</taxon>
        <taxon>Apocrita</taxon>
        <taxon>Ichneumonoidea</taxon>
        <taxon>Braconidae</taxon>
        <taxon>Microgastrinae</taxon>
        <taxon>Cotesia</taxon>
    </lineage>
</organism>
<sequence>MSGNKPLKNHIIEEKSLKVSVNFKATKPSRTVEKLEEARKIATVL</sequence>
<protein>
    <submittedName>
        <fullName evidence="1">Cc_bv23.2_29.14_pseudo</fullName>
    </submittedName>
</protein>
<dbReference type="AlphaFoldDB" id="A0A8J2HC58"/>
<dbReference type="OrthoDB" id="10390642at2759"/>
<gene>
    <name evidence="1" type="ORF">HICCMSTLAB_LOCUS6132</name>
</gene>
<dbReference type="EMBL" id="CAJNRD030001120">
    <property type="protein sequence ID" value="CAG5092424.1"/>
    <property type="molecule type" value="Genomic_DNA"/>
</dbReference>
<proteinExistence type="predicted"/>
<evidence type="ECO:0000313" key="2">
    <source>
        <dbReference type="Proteomes" id="UP000786811"/>
    </source>
</evidence>
<evidence type="ECO:0000313" key="1">
    <source>
        <dbReference type="EMBL" id="CAG5092424.1"/>
    </source>
</evidence>
<name>A0A8J2HC58_COTCN</name>
<dbReference type="Proteomes" id="UP000786811">
    <property type="component" value="Unassembled WGS sequence"/>
</dbReference>
<comment type="caution">
    <text evidence="1">The sequence shown here is derived from an EMBL/GenBank/DDBJ whole genome shotgun (WGS) entry which is preliminary data.</text>
</comment>
<reference evidence="1" key="1">
    <citation type="submission" date="2021-04" db="EMBL/GenBank/DDBJ databases">
        <authorList>
            <person name="Chebbi M.A.C M."/>
        </authorList>
    </citation>
    <scope>NUCLEOTIDE SEQUENCE</scope>
</reference>
<accession>A0A8J2HC58</accession>